<dbReference type="KEGG" id="cyj:Cyan7822_5884"/>
<name>E0ULA8_GLOV7</name>
<dbReference type="RefSeq" id="WP_013334488.1">
    <property type="nucleotide sequence ID" value="NC_014533.1"/>
</dbReference>
<accession>E0ULA8</accession>
<dbReference type="AlphaFoldDB" id="E0ULA8"/>
<dbReference type="EMBL" id="CP002199">
    <property type="protein sequence ID" value="ADN17738.1"/>
    <property type="molecule type" value="Genomic_DNA"/>
</dbReference>
<protein>
    <submittedName>
        <fullName evidence="1">Uncharacterized protein</fullName>
    </submittedName>
</protein>
<geneLocation type="plasmid" evidence="1 2">
    <name>Cy782201</name>
</geneLocation>
<evidence type="ECO:0000313" key="1">
    <source>
        <dbReference type="EMBL" id="ADN17738.1"/>
    </source>
</evidence>
<keyword evidence="2" id="KW-1185">Reference proteome</keyword>
<reference evidence="2" key="1">
    <citation type="journal article" date="2011" name="MBio">
        <title>Novel metabolic attributes of the genus Cyanothece, comprising a group of unicellular nitrogen-fixing Cyanobacteria.</title>
        <authorList>
            <person name="Bandyopadhyay A."/>
            <person name="Elvitigala T."/>
            <person name="Welsh E."/>
            <person name="Stockel J."/>
            <person name="Liberton M."/>
            <person name="Min H."/>
            <person name="Sherman L.A."/>
            <person name="Pakrasi H.B."/>
        </authorList>
    </citation>
    <scope>NUCLEOTIDE SEQUENCE [LARGE SCALE GENOMIC DNA]</scope>
    <source>
        <strain evidence="2">PCC 7822</strain>
        <plasmid evidence="2">Cy782201</plasmid>
    </source>
</reference>
<sequence>MSNYYYDNQGKLCYNRWVEVVPNRKVCLVYRENNQGTFELDNTEPNHQS</sequence>
<evidence type="ECO:0000313" key="2">
    <source>
        <dbReference type="Proteomes" id="UP000008206"/>
    </source>
</evidence>
<gene>
    <name evidence="1" type="ordered locus">Cyan7822_5884</name>
</gene>
<dbReference type="HOGENOM" id="CLU_3134742_0_0_3"/>
<proteinExistence type="predicted"/>
<organism evidence="1 2">
    <name type="scientific">Gloeothece verrucosa (strain PCC 7822)</name>
    <name type="common">Cyanothece sp. (strain PCC 7822)</name>
    <dbReference type="NCBI Taxonomy" id="497965"/>
    <lineage>
        <taxon>Bacteria</taxon>
        <taxon>Bacillati</taxon>
        <taxon>Cyanobacteriota</taxon>
        <taxon>Cyanophyceae</taxon>
        <taxon>Oscillatoriophycideae</taxon>
        <taxon>Chroococcales</taxon>
        <taxon>Aphanothecaceae</taxon>
        <taxon>Gloeothece</taxon>
        <taxon>Gloeothece verrucosa</taxon>
    </lineage>
</organism>
<keyword evidence="1" id="KW-0614">Plasmid</keyword>
<dbReference type="Proteomes" id="UP000008206">
    <property type="component" value="Plasmid Cy782201"/>
</dbReference>